<protein>
    <submittedName>
        <fullName evidence="1">Uncharacterized protein</fullName>
    </submittedName>
</protein>
<evidence type="ECO:0000313" key="1">
    <source>
        <dbReference type="EMBL" id="AHF06804.1"/>
    </source>
</evidence>
<name>W0EC78_9FIRM</name>
<dbReference type="KEGG" id="dmt:DESME_06815"/>
<gene>
    <name evidence="1" type="ORF">DESME_06815</name>
</gene>
<reference evidence="1 2" key="1">
    <citation type="submission" date="2013-12" db="EMBL/GenBank/DDBJ databases">
        <authorList>
            <consortium name="DOE Joint Genome Institute"/>
            <person name="Smidt H."/>
            <person name="Huntemann M."/>
            <person name="Han J."/>
            <person name="Chen A."/>
            <person name="Kyrpides N."/>
            <person name="Mavromatis K."/>
            <person name="Markowitz V."/>
            <person name="Palaniappan K."/>
            <person name="Ivanova N."/>
            <person name="Schaumberg A."/>
            <person name="Pati A."/>
            <person name="Liolios K."/>
            <person name="Nordberg H.P."/>
            <person name="Cantor M.N."/>
            <person name="Hua S.X."/>
            <person name="Woyke T."/>
        </authorList>
    </citation>
    <scope>NUCLEOTIDE SEQUENCE [LARGE SCALE GENOMIC DNA]</scope>
    <source>
        <strain evidence="2">DSM 15288</strain>
    </source>
</reference>
<dbReference type="Proteomes" id="UP000010847">
    <property type="component" value="Chromosome"/>
</dbReference>
<keyword evidence="2" id="KW-1185">Reference proteome</keyword>
<dbReference type="OrthoDB" id="1807890at2"/>
<accession>W0EC78</accession>
<dbReference type="STRING" id="871968.DESME_06815"/>
<dbReference type="HOGENOM" id="CLU_920478_0_0_9"/>
<dbReference type="RefSeq" id="WP_025248701.1">
    <property type="nucleotide sequence ID" value="NZ_CP007032.1"/>
</dbReference>
<dbReference type="EMBL" id="CP007032">
    <property type="protein sequence ID" value="AHF06804.1"/>
    <property type="molecule type" value="Genomic_DNA"/>
</dbReference>
<organism evidence="1 2">
    <name type="scientific">Desulfitobacterium metallireducens DSM 15288</name>
    <dbReference type="NCBI Taxonomy" id="871968"/>
    <lineage>
        <taxon>Bacteria</taxon>
        <taxon>Bacillati</taxon>
        <taxon>Bacillota</taxon>
        <taxon>Clostridia</taxon>
        <taxon>Eubacteriales</taxon>
        <taxon>Desulfitobacteriaceae</taxon>
        <taxon>Desulfitobacterium</taxon>
    </lineage>
</organism>
<sequence length="304" mass="35350">MFRKNASEILGMNRRIGLLRERYKKISTPHEARFLLHQTIEFLISVDKIVLQNFILDLRQNATDLKFKHYRARCQYILIPPEDALTFWINHVLGHCPEGSRFAYFEGEILELLKILETVRIKEDQPFLSLHKEISVAFKIFKDNYPGFLAGLTREPLLIPVMDFSLQGEAVVGCPQHHCFALFASSTDMEHSLVTILQSLVHIFHYYLTEDFEVLPPGFDNLQGELSEESIALQALNAESFTETITASLLYDTEYMSLVAYMEFSHQQHEAIKQYLMWLQNMFFNGLGENVKKLIEEHHQKLHA</sequence>
<proteinExistence type="predicted"/>
<dbReference type="AlphaFoldDB" id="W0EC78"/>
<evidence type="ECO:0000313" key="2">
    <source>
        <dbReference type="Proteomes" id="UP000010847"/>
    </source>
</evidence>